<dbReference type="HOGENOM" id="CLU_1066817_0_0_1"/>
<evidence type="ECO:0000313" key="2">
    <source>
        <dbReference type="EMBL" id="EFA03071.2"/>
    </source>
</evidence>
<keyword evidence="1" id="KW-0472">Membrane</keyword>
<reference evidence="2 3" key="1">
    <citation type="journal article" date="2008" name="Nature">
        <title>The genome of the model beetle and pest Tribolium castaneum.</title>
        <authorList>
            <consortium name="Tribolium Genome Sequencing Consortium"/>
            <person name="Richards S."/>
            <person name="Gibbs R.A."/>
            <person name="Weinstock G.M."/>
            <person name="Brown S.J."/>
            <person name="Denell R."/>
            <person name="Beeman R.W."/>
            <person name="Gibbs R."/>
            <person name="Beeman R.W."/>
            <person name="Brown S.J."/>
            <person name="Bucher G."/>
            <person name="Friedrich M."/>
            <person name="Grimmelikhuijzen C.J."/>
            <person name="Klingler M."/>
            <person name="Lorenzen M."/>
            <person name="Richards S."/>
            <person name="Roth S."/>
            <person name="Schroder R."/>
            <person name="Tautz D."/>
            <person name="Zdobnov E.M."/>
            <person name="Muzny D."/>
            <person name="Gibbs R.A."/>
            <person name="Weinstock G.M."/>
            <person name="Attaway T."/>
            <person name="Bell S."/>
            <person name="Buhay C.J."/>
            <person name="Chandrabose M.N."/>
            <person name="Chavez D."/>
            <person name="Clerk-Blankenburg K.P."/>
            <person name="Cree A."/>
            <person name="Dao M."/>
            <person name="Davis C."/>
            <person name="Chacko J."/>
            <person name="Dinh H."/>
            <person name="Dugan-Rocha S."/>
            <person name="Fowler G."/>
            <person name="Garner T.T."/>
            <person name="Garnes J."/>
            <person name="Gnirke A."/>
            <person name="Hawes A."/>
            <person name="Hernandez J."/>
            <person name="Hines S."/>
            <person name="Holder M."/>
            <person name="Hume J."/>
            <person name="Jhangiani S.N."/>
            <person name="Joshi V."/>
            <person name="Khan Z.M."/>
            <person name="Jackson L."/>
            <person name="Kovar C."/>
            <person name="Kowis A."/>
            <person name="Lee S."/>
            <person name="Lewis L.R."/>
            <person name="Margolis J."/>
            <person name="Morgan M."/>
            <person name="Nazareth L.V."/>
            <person name="Nguyen N."/>
            <person name="Okwuonu G."/>
            <person name="Parker D."/>
            <person name="Richards S."/>
            <person name="Ruiz S.J."/>
            <person name="Santibanez J."/>
            <person name="Savard J."/>
            <person name="Scherer S.E."/>
            <person name="Schneider B."/>
            <person name="Sodergren E."/>
            <person name="Tautz D."/>
            <person name="Vattahil S."/>
            <person name="Villasana D."/>
            <person name="White C.S."/>
            <person name="Wright R."/>
            <person name="Park Y."/>
            <person name="Beeman R.W."/>
            <person name="Lord J."/>
            <person name="Oppert B."/>
            <person name="Lorenzen M."/>
            <person name="Brown S."/>
            <person name="Wang L."/>
            <person name="Savard J."/>
            <person name="Tautz D."/>
            <person name="Richards S."/>
            <person name="Weinstock G."/>
            <person name="Gibbs R.A."/>
            <person name="Liu Y."/>
            <person name="Worley K."/>
            <person name="Weinstock G."/>
            <person name="Elsik C.G."/>
            <person name="Reese J.T."/>
            <person name="Elhaik E."/>
            <person name="Landan G."/>
            <person name="Graur D."/>
            <person name="Arensburger P."/>
            <person name="Atkinson P."/>
            <person name="Beeman R.W."/>
            <person name="Beidler J."/>
            <person name="Brown S.J."/>
            <person name="Demuth J.P."/>
            <person name="Drury D.W."/>
            <person name="Du Y.Z."/>
            <person name="Fujiwara H."/>
            <person name="Lorenzen M."/>
            <person name="Maselli V."/>
            <person name="Osanai M."/>
            <person name="Park Y."/>
            <person name="Robertson H.M."/>
            <person name="Tu Z."/>
            <person name="Wang J.J."/>
            <person name="Wang S."/>
            <person name="Richards S."/>
            <person name="Song H."/>
            <person name="Zhang L."/>
            <person name="Sodergren E."/>
            <person name="Werner D."/>
            <person name="Stanke M."/>
            <person name="Morgenstern B."/>
            <person name="Solovyev V."/>
            <person name="Kosarev P."/>
            <person name="Brown G."/>
            <person name="Chen H.C."/>
            <person name="Ermolaeva O."/>
            <person name="Hlavina W."/>
            <person name="Kapustin Y."/>
            <person name="Kiryutin B."/>
            <person name="Kitts P."/>
            <person name="Maglott D."/>
            <person name="Pruitt K."/>
            <person name="Sapojnikov V."/>
            <person name="Souvorov A."/>
            <person name="Mackey A.J."/>
            <person name="Waterhouse R.M."/>
            <person name="Wyder S."/>
            <person name="Zdobnov E.M."/>
            <person name="Zdobnov E.M."/>
            <person name="Wyder S."/>
            <person name="Kriventseva E.V."/>
            <person name="Kadowaki T."/>
            <person name="Bork P."/>
            <person name="Aranda M."/>
            <person name="Bao R."/>
            <person name="Beermann A."/>
            <person name="Berns N."/>
            <person name="Bolognesi R."/>
            <person name="Bonneton F."/>
            <person name="Bopp D."/>
            <person name="Brown S.J."/>
            <person name="Bucher G."/>
            <person name="Butts T."/>
            <person name="Chaumot A."/>
            <person name="Denell R.E."/>
            <person name="Ferrier D.E."/>
            <person name="Friedrich M."/>
            <person name="Gordon C.M."/>
            <person name="Jindra M."/>
            <person name="Klingler M."/>
            <person name="Lan Q."/>
            <person name="Lattorff H.M."/>
            <person name="Laudet V."/>
            <person name="von Levetsow C."/>
            <person name="Liu Z."/>
            <person name="Lutz R."/>
            <person name="Lynch J.A."/>
            <person name="da Fonseca R.N."/>
            <person name="Posnien N."/>
            <person name="Reuter R."/>
            <person name="Roth S."/>
            <person name="Savard J."/>
            <person name="Schinko J.B."/>
            <person name="Schmitt C."/>
            <person name="Schoppmeier M."/>
            <person name="Schroder R."/>
            <person name="Shippy T.D."/>
            <person name="Simonnet F."/>
            <person name="Marques-Souza H."/>
            <person name="Tautz D."/>
            <person name="Tomoyasu Y."/>
            <person name="Trauner J."/>
            <person name="Van der Zee M."/>
            <person name="Vervoort M."/>
            <person name="Wittkopp N."/>
            <person name="Wimmer E.A."/>
            <person name="Yang X."/>
            <person name="Jones A.K."/>
            <person name="Sattelle D.B."/>
            <person name="Ebert P.R."/>
            <person name="Nelson D."/>
            <person name="Scott J.G."/>
            <person name="Beeman R.W."/>
            <person name="Muthukrishnan S."/>
            <person name="Kramer K.J."/>
            <person name="Arakane Y."/>
            <person name="Beeman R.W."/>
            <person name="Zhu Q."/>
            <person name="Hogenkamp D."/>
            <person name="Dixit R."/>
            <person name="Oppert B."/>
            <person name="Jiang H."/>
            <person name="Zou Z."/>
            <person name="Marshall J."/>
            <person name="Elpidina E."/>
            <person name="Vinokurov K."/>
            <person name="Oppert C."/>
            <person name="Zou Z."/>
            <person name="Evans J."/>
            <person name="Lu Z."/>
            <person name="Zhao P."/>
            <person name="Sumathipala N."/>
            <person name="Altincicek B."/>
            <person name="Vilcinskas A."/>
            <person name="Williams M."/>
            <person name="Hultmark D."/>
            <person name="Hetru C."/>
            <person name="Jiang H."/>
            <person name="Grimmelikhuijzen C.J."/>
            <person name="Hauser F."/>
            <person name="Cazzamali G."/>
            <person name="Williamson M."/>
            <person name="Park Y."/>
            <person name="Li B."/>
            <person name="Tanaka Y."/>
            <person name="Predel R."/>
            <person name="Neupert S."/>
            <person name="Schachtner J."/>
            <person name="Verleyen P."/>
            <person name="Raible F."/>
            <person name="Bork P."/>
            <person name="Friedrich M."/>
            <person name="Walden K.K."/>
            <person name="Robertson H.M."/>
            <person name="Angeli S."/>
            <person name="Foret S."/>
            <person name="Bucher G."/>
            <person name="Schuetz S."/>
            <person name="Maleszka R."/>
            <person name="Wimmer E.A."/>
            <person name="Beeman R.W."/>
            <person name="Lorenzen M."/>
            <person name="Tomoyasu Y."/>
            <person name="Miller S.C."/>
            <person name="Grossmann D."/>
            <person name="Bucher G."/>
        </authorList>
    </citation>
    <scope>NUCLEOTIDE SEQUENCE [LARGE SCALE GENOMIC DNA]</scope>
    <source>
        <strain evidence="2 3">Georgia GA2</strain>
    </source>
</reference>
<dbReference type="GO" id="GO:0008053">
    <property type="term" value="P:mitochondrial fusion"/>
    <property type="evidence" value="ECO:0007669"/>
    <property type="project" value="InterPro"/>
</dbReference>
<keyword evidence="1" id="KW-1133">Transmembrane helix</keyword>
<keyword evidence="3" id="KW-1185">Reference proteome</keyword>
<dbReference type="OMA" id="CLENATG"/>
<proteinExistence type="predicted"/>
<dbReference type="InParanoid" id="D6WN70"/>
<dbReference type="eggNOG" id="ENOG502SEJG">
    <property type="taxonomic scope" value="Eukaryota"/>
</dbReference>
<keyword evidence="1" id="KW-0812">Transmembrane</keyword>
<dbReference type="AlphaFoldDB" id="D6WN70"/>
<dbReference type="InterPro" id="IPR019392">
    <property type="entry name" value="Miga"/>
</dbReference>
<evidence type="ECO:0000256" key="1">
    <source>
        <dbReference type="SAM" id="Phobius"/>
    </source>
</evidence>
<dbReference type="Pfam" id="PF10265">
    <property type="entry name" value="Miga"/>
    <property type="match status" value="1"/>
</dbReference>
<dbReference type="Proteomes" id="UP000007266">
    <property type="component" value="Linkage group 5"/>
</dbReference>
<feature type="transmembrane region" description="Helical" evidence="1">
    <location>
        <begin position="33"/>
        <end position="52"/>
    </location>
</feature>
<dbReference type="EMBL" id="KQ971342">
    <property type="protein sequence ID" value="EFA03071.2"/>
    <property type="molecule type" value="Genomic_DNA"/>
</dbReference>
<protein>
    <submittedName>
        <fullName evidence="2">Uncharacterized protein</fullName>
    </submittedName>
</protein>
<reference evidence="2 3" key="2">
    <citation type="journal article" date="2010" name="Nucleic Acids Res.">
        <title>BeetleBase in 2010: revisions to provide comprehensive genomic information for Tribolium castaneum.</title>
        <authorList>
            <person name="Kim H.S."/>
            <person name="Murphy T."/>
            <person name="Xia J."/>
            <person name="Caragea D."/>
            <person name="Park Y."/>
            <person name="Beeman R.W."/>
            <person name="Lorenzen M.D."/>
            <person name="Butcher S."/>
            <person name="Manak J.R."/>
            <person name="Brown S.J."/>
        </authorList>
    </citation>
    <scope>GENOME REANNOTATION</scope>
    <source>
        <strain evidence="2 3">Georgia GA2</strain>
    </source>
</reference>
<evidence type="ECO:0000313" key="3">
    <source>
        <dbReference type="Proteomes" id="UP000007266"/>
    </source>
</evidence>
<sequence>MSLITHLGPVSAHLDKLRQILPKQFTLSTTQKVIVVSVTASIAVVGVLARYLRRKKRTVDLSKFRRSYPKRSRISGMRSPNGDVISQASSGRRSAAYSNVYGDRLTRQGSTINSERGSVASGSLASGGLVAPDQTNTSQLTPQQIGVMGKFFCLENATGWSFLHDF</sequence>
<accession>D6WN70</accession>
<gene>
    <name evidence="2" type="primary">AUGUSTUS-3.0.2_10943</name>
    <name evidence="2" type="ORF">TcasGA2_TC010943</name>
</gene>
<organism evidence="2 3">
    <name type="scientific">Tribolium castaneum</name>
    <name type="common">Red flour beetle</name>
    <dbReference type="NCBI Taxonomy" id="7070"/>
    <lineage>
        <taxon>Eukaryota</taxon>
        <taxon>Metazoa</taxon>
        <taxon>Ecdysozoa</taxon>
        <taxon>Arthropoda</taxon>
        <taxon>Hexapoda</taxon>
        <taxon>Insecta</taxon>
        <taxon>Pterygota</taxon>
        <taxon>Neoptera</taxon>
        <taxon>Endopterygota</taxon>
        <taxon>Coleoptera</taxon>
        <taxon>Polyphaga</taxon>
        <taxon>Cucujiformia</taxon>
        <taxon>Tenebrionidae</taxon>
        <taxon>Tenebrionidae incertae sedis</taxon>
        <taxon>Tribolium</taxon>
    </lineage>
</organism>
<name>D6WN70_TRICA</name>